<keyword evidence="2" id="KW-1185">Reference proteome</keyword>
<dbReference type="AlphaFoldDB" id="A0A3S5AVI8"/>
<evidence type="ECO:0000313" key="1">
    <source>
        <dbReference type="EMBL" id="VEL38763.1"/>
    </source>
</evidence>
<organism evidence="1 2">
    <name type="scientific">Protopolystoma xenopodis</name>
    <dbReference type="NCBI Taxonomy" id="117903"/>
    <lineage>
        <taxon>Eukaryota</taxon>
        <taxon>Metazoa</taxon>
        <taxon>Spiralia</taxon>
        <taxon>Lophotrochozoa</taxon>
        <taxon>Platyhelminthes</taxon>
        <taxon>Monogenea</taxon>
        <taxon>Polyopisthocotylea</taxon>
        <taxon>Polystomatidea</taxon>
        <taxon>Polystomatidae</taxon>
        <taxon>Protopolystoma</taxon>
    </lineage>
</organism>
<gene>
    <name evidence="1" type="ORF">PXEA_LOCUS32203</name>
</gene>
<dbReference type="Proteomes" id="UP000784294">
    <property type="component" value="Unassembled WGS sequence"/>
</dbReference>
<dbReference type="EMBL" id="CAAALY010258925">
    <property type="protein sequence ID" value="VEL38763.1"/>
    <property type="molecule type" value="Genomic_DNA"/>
</dbReference>
<sequence length="119" mass="13438">MRISVGLFSRQTQRHRRQLSGSNTGHWQRLGMTGLGPSVQGSLASCLTIDLLKPGRWYCCSLRFTLTSDLAFGPFSRFISFPQIQPAKGLCDWLRESILTCLPSFHRFTFVHAFSTQAL</sequence>
<name>A0A3S5AVI8_9PLAT</name>
<comment type="caution">
    <text evidence="1">The sequence shown here is derived from an EMBL/GenBank/DDBJ whole genome shotgun (WGS) entry which is preliminary data.</text>
</comment>
<protein>
    <submittedName>
        <fullName evidence="1">Uncharacterized protein</fullName>
    </submittedName>
</protein>
<reference evidence="1" key="1">
    <citation type="submission" date="2018-11" db="EMBL/GenBank/DDBJ databases">
        <authorList>
            <consortium name="Pathogen Informatics"/>
        </authorList>
    </citation>
    <scope>NUCLEOTIDE SEQUENCE</scope>
</reference>
<evidence type="ECO:0000313" key="2">
    <source>
        <dbReference type="Proteomes" id="UP000784294"/>
    </source>
</evidence>
<proteinExistence type="predicted"/>
<accession>A0A3S5AVI8</accession>